<proteinExistence type="inferred from homology"/>
<dbReference type="EMBL" id="OKQU01000001">
    <property type="protein sequence ID" value="SPE06190.1"/>
    <property type="molecule type" value="Genomic_DNA"/>
</dbReference>
<dbReference type="GO" id="GO:0005829">
    <property type="term" value="C:cytosol"/>
    <property type="evidence" value="ECO:0007669"/>
    <property type="project" value="TreeGrafter"/>
</dbReference>
<dbReference type="GO" id="GO:0009691">
    <property type="term" value="P:cytokinin biosynthetic process"/>
    <property type="evidence" value="ECO:0007669"/>
    <property type="project" value="UniProtKB-UniRule"/>
</dbReference>
<dbReference type="RefSeq" id="WP_072614086.1">
    <property type="nucleotide sequence ID" value="NZ_AP017935.1"/>
</dbReference>
<sequence length="183" mass="20296">MKISSIGVFMGSQSGNDPQYIEAAEELGKRIALKKIKLVFGAGKDGLMGATARSAMEAGGSVLGISPRNLAEEAVEASEITQLIEVNTMTDRKQLLMDNSDVFIVLPGGFGTLEEIAQVISWSKIHLHDKPLALFNVNGFYDKFWAWLNEVYEDGFVSEHDMRCIQMFDSIDAMFEYLENFEG</sequence>
<evidence type="ECO:0000313" key="5">
    <source>
        <dbReference type="Proteomes" id="UP000237923"/>
    </source>
</evidence>
<keyword evidence="6" id="KW-1185">Reference proteome</keyword>
<reference evidence="3 6" key="1">
    <citation type="submission" date="2018-02" db="EMBL/GenBank/DDBJ databases">
        <authorList>
            <person name="Rodrigo-Torres L."/>
            <person name="Arahal R. D."/>
            <person name="Lucena T."/>
        </authorList>
    </citation>
    <scope>NUCLEOTIDE SEQUENCE [LARGE SCALE GENOMIC DNA]</scope>
    <source>
        <strain evidence="3 6">CECT 8486</strain>
    </source>
</reference>
<dbReference type="PANTHER" id="PTHR31223:SF70">
    <property type="entry name" value="LOG FAMILY PROTEIN YJL055W"/>
    <property type="match status" value="1"/>
</dbReference>
<dbReference type="InterPro" id="IPR031100">
    <property type="entry name" value="LOG_fam"/>
</dbReference>
<dbReference type="Gene3D" id="3.40.50.450">
    <property type="match status" value="1"/>
</dbReference>
<reference evidence="4 5" key="2">
    <citation type="submission" date="2018-02" db="EMBL/GenBank/DDBJ databases">
        <authorList>
            <person name="Cohen D.B."/>
            <person name="Kent A.D."/>
        </authorList>
    </citation>
    <scope>NUCLEOTIDE SEQUENCE [LARGE SCALE GENOMIC DNA]</scope>
    <source>
        <strain evidence="4 5">CECT 9216</strain>
    </source>
</reference>
<gene>
    <name evidence="4" type="primary">yvdD</name>
    <name evidence="3" type="ORF">LES8486_01712</name>
    <name evidence="4" type="ORF">LES9216_00077</name>
</gene>
<dbReference type="GO" id="GO:0016799">
    <property type="term" value="F:hydrolase activity, hydrolyzing N-glycosyl compounds"/>
    <property type="evidence" value="ECO:0007669"/>
    <property type="project" value="TreeGrafter"/>
</dbReference>
<organism evidence="4 5">
    <name type="scientific">Leuconostoc suionicum</name>
    <dbReference type="NCBI Taxonomy" id="1511761"/>
    <lineage>
        <taxon>Bacteria</taxon>
        <taxon>Bacillati</taxon>
        <taxon>Bacillota</taxon>
        <taxon>Bacilli</taxon>
        <taxon>Lactobacillales</taxon>
        <taxon>Lactobacillaceae</taxon>
        <taxon>Leuconostoc</taxon>
    </lineage>
</organism>
<evidence type="ECO:0000313" key="6">
    <source>
        <dbReference type="Proteomes" id="UP000239237"/>
    </source>
</evidence>
<keyword evidence="2" id="KW-0203">Cytokinin biosynthesis</keyword>
<evidence type="ECO:0000256" key="2">
    <source>
        <dbReference type="RuleBase" id="RU363015"/>
    </source>
</evidence>
<evidence type="ECO:0000313" key="3">
    <source>
        <dbReference type="EMBL" id="SPD94528.1"/>
    </source>
</evidence>
<comment type="similarity">
    <text evidence="1 2">Belongs to the LOG family.</text>
</comment>
<dbReference type="Pfam" id="PF03641">
    <property type="entry name" value="Lysine_decarbox"/>
    <property type="match status" value="1"/>
</dbReference>
<dbReference type="Proteomes" id="UP000239237">
    <property type="component" value="Unassembled WGS sequence"/>
</dbReference>
<dbReference type="PANTHER" id="PTHR31223">
    <property type="entry name" value="LOG FAMILY PROTEIN YJL055W"/>
    <property type="match status" value="1"/>
</dbReference>
<dbReference type="KEGG" id="lsu:A6B45_07795"/>
<dbReference type="AlphaFoldDB" id="A0A2N9K746"/>
<evidence type="ECO:0000313" key="4">
    <source>
        <dbReference type="EMBL" id="SPE06190.1"/>
    </source>
</evidence>
<evidence type="ECO:0000256" key="1">
    <source>
        <dbReference type="ARBA" id="ARBA00006763"/>
    </source>
</evidence>
<dbReference type="NCBIfam" id="TIGR00730">
    <property type="entry name" value="Rossman fold protein, TIGR00730 family"/>
    <property type="match status" value="1"/>
</dbReference>
<dbReference type="GeneID" id="99674694"/>
<dbReference type="Proteomes" id="UP000237923">
    <property type="component" value="Unassembled WGS sequence"/>
</dbReference>
<accession>A0A2N9K746</accession>
<keyword evidence="2" id="KW-0378">Hydrolase</keyword>
<dbReference type="EMBL" id="OKQR01000004">
    <property type="protein sequence ID" value="SPD94528.1"/>
    <property type="molecule type" value="Genomic_DNA"/>
</dbReference>
<dbReference type="EC" id="3.2.2.n1" evidence="2"/>
<dbReference type="InterPro" id="IPR005269">
    <property type="entry name" value="LOG"/>
</dbReference>
<name>A0A2N9K746_9LACO</name>
<dbReference type="SUPFAM" id="SSF102405">
    <property type="entry name" value="MCP/YpsA-like"/>
    <property type="match status" value="1"/>
</dbReference>
<protein>
    <recommendedName>
        <fullName evidence="2">Cytokinin riboside 5'-monophosphate phosphoribohydrolase</fullName>
        <ecNumber evidence="2">3.2.2.n1</ecNumber>
    </recommendedName>
</protein>